<proteinExistence type="predicted"/>
<reference evidence="1 2" key="1">
    <citation type="submission" date="2018-03" db="EMBL/GenBank/DDBJ databases">
        <title>Draft genome of Deinococcus sp. OD32.</title>
        <authorList>
            <person name="Wang X.-P."/>
            <person name="Du Z.-J."/>
        </authorList>
    </citation>
    <scope>NUCLEOTIDE SEQUENCE [LARGE SCALE GENOMIC DNA]</scope>
    <source>
        <strain evidence="1 2">OD32</strain>
    </source>
</reference>
<gene>
    <name evidence="1" type="ORF">C8263_15905</name>
</gene>
<sequence>MLGRMVTLYHSVRTRQPSVMMTAGPILQYCPACGFLPHTPFLYHGSRYGHVGGFGCGGCGARVNMVDRDCYPPVQYFARQREGGPAATQTILYEDLYRINEPDFRRVERWTGLSLLNPEGDRQMDFEGVVARVAGEVARRGLLLQTATPLLPFVTWVPQPFETWLGLYATLERT</sequence>
<name>A0A2T3W4M5_9DEIO</name>
<dbReference type="Proteomes" id="UP000240317">
    <property type="component" value="Unassembled WGS sequence"/>
</dbReference>
<evidence type="ECO:0000313" key="2">
    <source>
        <dbReference type="Proteomes" id="UP000240317"/>
    </source>
</evidence>
<dbReference type="AlphaFoldDB" id="A0A2T3W4M5"/>
<comment type="caution">
    <text evidence="1">The sequence shown here is derived from an EMBL/GenBank/DDBJ whole genome shotgun (WGS) entry which is preliminary data.</text>
</comment>
<keyword evidence="2" id="KW-1185">Reference proteome</keyword>
<evidence type="ECO:0000313" key="1">
    <source>
        <dbReference type="EMBL" id="PTA66822.1"/>
    </source>
</evidence>
<organism evidence="1 2">
    <name type="scientific">Deinococcus arcticus</name>
    <dbReference type="NCBI Taxonomy" id="2136176"/>
    <lineage>
        <taxon>Bacteria</taxon>
        <taxon>Thermotogati</taxon>
        <taxon>Deinococcota</taxon>
        <taxon>Deinococci</taxon>
        <taxon>Deinococcales</taxon>
        <taxon>Deinococcaceae</taxon>
        <taxon>Deinococcus</taxon>
    </lineage>
</organism>
<protein>
    <submittedName>
        <fullName evidence="1">Uncharacterized protein</fullName>
    </submittedName>
</protein>
<accession>A0A2T3W4M5</accession>
<dbReference type="EMBL" id="PYSV01000019">
    <property type="protein sequence ID" value="PTA66822.1"/>
    <property type="molecule type" value="Genomic_DNA"/>
</dbReference>